<sequence>MAANPALVQTPEGLVPAPFPNESFLLKRDGIMLELDGVRTTNGKWNSKGSVFVSNIRLVFIAEKADTSGLTGFDLPLVYIFKDSLVQPIFSCNNLKGELWPAVDGGGPAGSLPPHKFIMYFKEGGIGTFFPLYYTLAERAKRVWSQNEPSGTPRPQQEPGWRDPNPSSFAESLISRAFVDPNDPSTLYLSEQPAPESQRLPDRPKYAANYGHDEVYEDMVPGHGGRPTG</sequence>
<dbReference type="EMBL" id="BEGY01000089">
    <property type="protein sequence ID" value="GAX82994.1"/>
    <property type="molecule type" value="Genomic_DNA"/>
</dbReference>
<reference evidence="2 3" key="1">
    <citation type="submission" date="2017-08" db="EMBL/GenBank/DDBJ databases">
        <title>Acidophilic green algal genome provides insights into adaptation to an acidic environment.</title>
        <authorList>
            <person name="Hirooka S."/>
            <person name="Hirose Y."/>
            <person name="Kanesaki Y."/>
            <person name="Higuchi S."/>
            <person name="Fujiwara T."/>
            <person name="Onuma R."/>
            <person name="Era A."/>
            <person name="Ohbayashi R."/>
            <person name="Uzuka A."/>
            <person name="Nozaki H."/>
            <person name="Yoshikawa H."/>
            <person name="Miyagishima S.Y."/>
        </authorList>
    </citation>
    <scope>NUCLEOTIDE SEQUENCE [LARGE SCALE GENOMIC DNA]</scope>
    <source>
        <strain evidence="2 3">NIES-2499</strain>
    </source>
</reference>
<evidence type="ECO:0000256" key="1">
    <source>
        <dbReference type="SAM" id="MobiDB-lite"/>
    </source>
</evidence>
<accession>A0A250XIT9</accession>
<evidence type="ECO:0000313" key="3">
    <source>
        <dbReference type="Proteomes" id="UP000232323"/>
    </source>
</evidence>
<evidence type="ECO:0000313" key="2">
    <source>
        <dbReference type="EMBL" id="GAX82994.1"/>
    </source>
</evidence>
<organism evidence="2 3">
    <name type="scientific">Chlamydomonas eustigma</name>
    <dbReference type="NCBI Taxonomy" id="1157962"/>
    <lineage>
        <taxon>Eukaryota</taxon>
        <taxon>Viridiplantae</taxon>
        <taxon>Chlorophyta</taxon>
        <taxon>core chlorophytes</taxon>
        <taxon>Chlorophyceae</taxon>
        <taxon>CS clade</taxon>
        <taxon>Chlamydomonadales</taxon>
        <taxon>Chlamydomonadaceae</taxon>
        <taxon>Chlamydomonas</taxon>
    </lineage>
</organism>
<protein>
    <recommendedName>
        <fullName evidence="4">GRAM domain-containing protein</fullName>
    </recommendedName>
</protein>
<dbReference type="STRING" id="1157962.A0A250XIT9"/>
<keyword evidence="3" id="KW-1185">Reference proteome</keyword>
<gene>
    <name evidence="2" type="ORF">CEUSTIGMA_g10421.t1</name>
</gene>
<dbReference type="OrthoDB" id="1259151at2759"/>
<dbReference type="CDD" id="cd13214">
    <property type="entry name" value="PH-GRAM_WBP2"/>
    <property type="match status" value="1"/>
</dbReference>
<dbReference type="GO" id="GO:0031490">
    <property type="term" value="F:chromatin DNA binding"/>
    <property type="evidence" value="ECO:0007669"/>
    <property type="project" value="TreeGrafter"/>
</dbReference>
<dbReference type="GO" id="GO:0003713">
    <property type="term" value="F:transcription coactivator activity"/>
    <property type="evidence" value="ECO:0007669"/>
    <property type="project" value="InterPro"/>
</dbReference>
<feature type="compositionally biased region" description="Polar residues" evidence="1">
    <location>
        <begin position="144"/>
        <end position="155"/>
    </location>
</feature>
<dbReference type="AlphaFoldDB" id="A0A250XIT9"/>
<proteinExistence type="predicted"/>
<dbReference type="InterPro" id="IPR044852">
    <property type="entry name" value="WBP2-like"/>
</dbReference>
<dbReference type="SUPFAM" id="SSF50729">
    <property type="entry name" value="PH domain-like"/>
    <property type="match status" value="1"/>
</dbReference>
<evidence type="ECO:0008006" key="4">
    <source>
        <dbReference type="Google" id="ProtNLM"/>
    </source>
</evidence>
<feature type="region of interest" description="Disordered" evidence="1">
    <location>
        <begin position="144"/>
        <end position="166"/>
    </location>
</feature>
<dbReference type="PANTHER" id="PTHR31606">
    <property type="entry name" value="WW DOMAIN BINDING PROTEIN 2, ISOFORM E"/>
    <property type="match status" value="1"/>
</dbReference>
<name>A0A250XIT9_9CHLO</name>
<feature type="region of interest" description="Disordered" evidence="1">
    <location>
        <begin position="180"/>
        <end position="229"/>
    </location>
</feature>
<dbReference type="GO" id="GO:0005634">
    <property type="term" value="C:nucleus"/>
    <property type="evidence" value="ECO:0007669"/>
    <property type="project" value="TreeGrafter"/>
</dbReference>
<dbReference type="Proteomes" id="UP000232323">
    <property type="component" value="Unassembled WGS sequence"/>
</dbReference>
<comment type="caution">
    <text evidence="2">The sequence shown here is derived from an EMBL/GenBank/DDBJ whole genome shotgun (WGS) entry which is preliminary data.</text>
</comment>
<dbReference type="PANTHER" id="PTHR31606:SF1">
    <property type="entry name" value="WW DOMAIN BINDING PROTEIN 2, ISOFORM E"/>
    <property type="match status" value="1"/>
</dbReference>